<proteinExistence type="predicted"/>
<organism evidence="1 2">
    <name type="scientific">Herpetosiphon geysericola</name>
    <dbReference type="NCBI Taxonomy" id="70996"/>
    <lineage>
        <taxon>Bacteria</taxon>
        <taxon>Bacillati</taxon>
        <taxon>Chloroflexota</taxon>
        <taxon>Chloroflexia</taxon>
        <taxon>Herpetosiphonales</taxon>
        <taxon>Herpetosiphonaceae</taxon>
        <taxon>Herpetosiphon</taxon>
    </lineage>
</organism>
<evidence type="ECO:0000313" key="2">
    <source>
        <dbReference type="Proteomes" id="UP000050277"/>
    </source>
</evidence>
<sequence>MKFIPLFNGSIRSSAFRKKLRSRLVSYSKLLKLKQQHFLNGSMGQHRVHKHSKLLQVMLDHSKHAVI</sequence>
<evidence type="ECO:0000313" key="1">
    <source>
        <dbReference type="EMBL" id="KPL91862.1"/>
    </source>
</evidence>
<dbReference type="EMBL" id="LGKP01000003">
    <property type="protein sequence ID" value="KPL91862.1"/>
    <property type="molecule type" value="Genomic_DNA"/>
</dbReference>
<keyword evidence="2" id="KW-1185">Reference proteome</keyword>
<dbReference type="Proteomes" id="UP000050277">
    <property type="component" value="Unassembled WGS sequence"/>
</dbReference>
<gene>
    <name evidence="1" type="ORF">SE18_00425</name>
</gene>
<dbReference type="AlphaFoldDB" id="A0A0P6YE42"/>
<name>A0A0P6YE42_9CHLR</name>
<accession>A0A0P6YE42</accession>
<comment type="caution">
    <text evidence="1">The sequence shown here is derived from an EMBL/GenBank/DDBJ whole genome shotgun (WGS) entry which is preliminary data.</text>
</comment>
<protein>
    <submittedName>
        <fullName evidence="1">Uncharacterized protein</fullName>
    </submittedName>
</protein>
<reference evidence="1 2" key="1">
    <citation type="submission" date="2015-07" db="EMBL/GenBank/DDBJ databases">
        <title>Whole genome sequence of Herpetosiphon geysericola DSM 7119.</title>
        <authorList>
            <person name="Hemp J."/>
            <person name="Ward L.M."/>
            <person name="Pace L.A."/>
            <person name="Fischer W.W."/>
        </authorList>
    </citation>
    <scope>NUCLEOTIDE SEQUENCE [LARGE SCALE GENOMIC DNA]</scope>
    <source>
        <strain evidence="1 2">DSM 7119</strain>
    </source>
</reference>